<dbReference type="PANTHER" id="PTHR11102">
    <property type="entry name" value="SEL-1-LIKE PROTEIN"/>
    <property type="match status" value="1"/>
</dbReference>
<dbReference type="Pfam" id="PF08238">
    <property type="entry name" value="Sel1"/>
    <property type="match status" value="5"/>
</dbReference>
<dbReference type="Proteomes" id="UP000186684">
    <property type="component" value="Unassembled WGS sequence"/>
</dbReference>
<feature type="chain" id="PRO_5012003700" evidence="1">
    <location>
        <begin position="39"/>
        <end position="480"/>
    </location>
</feature>
<evidence type="ECO:0000313" key="3">
    <source>
        <dbReference type="Proteomes" id="UP000186684"/>
    </source>
</evidence>
<reference evidence="3" key="1">
    <citation type="submission" date="2017-01" db="EMBL/GenBank/DDBJ databases">
        <authorList>
            <person name="Varghese N."/>
            <person name="Submissions S."/>
        </authorList>
    </citation>
    <scope>NUCLEOTIDE SEQUENCE [LARGE SCALE GENOMIC DNA]</scope>
    <source>
        <strain evidence="3">DSM 29430</strain>
    </source>
</reference>
<feature type="signal peptide" evidence="1">
    <location>
        <begin position="1"/>
        <end position="38"/>
    </location>
</feature>
<gene>
    <name evidence="2" type="ORF">SAMN05421759_107100</name>
</gene>
<name>A0A1N7N9H5_9RHOB</name>
<protein>
    <submittedName>
        <fullName evidence="2">TPR repeat</fullName>
    </submittedName>
</protein>
<dbReference type="InterPro" id="IPR011990">
    <property type="entry name" value="TPR-like_helical_dom_sf"/>
</dbReference>
<accession>A0A1N7N9H5</accession>
<dbReference type="STRING" id="633194.SAMN05421759_107100"/>
<sequence length="480" mass="50561">MHSVTIFSPRGPRATGMRAALRAGGLSLCLVFAAGAAAAQTADAVAPDLRQVEATLWNDPDADAIRSVRGVLEEAADAGDATAQFLLGRHLLNGWVLPQDRGAGLRLLEAAAAASHVEAQVDLGEGYLWGLNLPVDPALAAEYLGAAAEAGSNKAKRVLGAQLITGERLAQDKERGLSLMQQAIAAGDAEAQIALGKLYMSGHGVPREPQTALALFEGAAEAGNGHGLAAYGDALMWSQEDPARAEAILNRAGELGAGEAWLSLANGAMYGYLGGGRVSRAKFDGYAEKARAAGQERIAVLEAERNMWGINMRASGPETLARLRQAAEEGNAAAAGTLIELLRDGNKLNIRRDRAGARDALEEFGALFSDQMRVQYALSIDASEARAARAYAPMAEIISARPDLHNAWFGAQLAKANPNLAFYMLQQRMAADGVYRGAINGYATPATLRAVRDLCRQERLSENCGDNVLQPSVVGALLLN</sequence>
<dbReference type="InterPro" id="IPR006597">
    <property type="entry name" value="Sel1-like"/>
</dbReference>
<dbReference type="PANTHER" id="PTHR11102:SF160">
    <property type="entry name" value="ERAD-ASSOCIATED E3 UBIQUITIN-PROTEIN LIGASE COMPONENT HRD3"/>
    <property type="match status" value="1"/>
</dbReference>
<evidence type="ECO:0000256" key="1">
    <source>
        <dbReference type="SAM" id="SignalP"/>
    </source>
</evidence>
<dbReference type="EMBL" id="FTOQ01000007">
    <property type="protein sequence ID" value="SIS94972.1"/>
    <property type="molecule type" value="Genomic_DNA"/>
</dbReference>
<keyword evidence="1" id="KW-0732">Signal</keyword>
<dbReference type="SMART" id="SM00671">
    <property type="entry name" value="SEL1"/>
    <property type="match status" value="4"/>
</dbReference>
<organism evidence="2 3">
    <name type="scientific">Roseivivax lentus</name>
    <dbReference type="NCBI Taxonomy" id="633194"/>
    <lineage>
        <taxon>Bacteria</taxon>
        <taxon>Pseudomonadati</taxon>
        <taxon>Pseudomonadota</taxon>
        <taxon>Alphaproteobacteria</taxon>
        <taxon>Rhodobacterales</taxon>
        <taxon>Roseobacteraceae</taxon>
        <taxon>Roseivivax</taxon>
    </lineage>
</organism>
<dbReference type="Gene3D" id="1.25.40.10">
    <property type="entry name" value="Tetratricopeptide repeat domain"/>
    <property type="match status" value="1"/>
</dbReference>
<dbReference type="AlphaFoldDB" id="A0A1N7N9H5"/>
<evidence type="ECO:0000313" key="2">
    <source>
        <dbReference type="EMBL" id="SIS94972.1"/>
    </source>
</evidence>
<keyword evidence="3" id="KW-1185">Reference proteome</keyword>
<dbReference type="InterPro" id="IPR050767">
    <property type="entry name" value="Sel1_AlgK"/>
</dbReference>
<dbReference type="SUPFAM" id="SSF81901">
    <property type="entry name" value="HCP-like"/>
    <property type="match status" value="1"/>
</dbReference>
<proteinExistence type="predicted"/>